<feature type="transmembrane region" description="Helical" evidence="5">
    <location>
        <begin position="316"/>
        <end position="343"/>
    </location>
</feature>
<reference evidence="6" key="1">
    <citation type="submission" date="2014-09" db="EMBL/GenBank/DDBJ databases">
        <title>Genome sequence of the luminous mushroom Mycena chlorophos for searching fungal bioluminescence genes.</title>
        <authorList>
            <person name="Tanaka Y."/>
            <person name="Kasuga D."/>
            <person name="Oba Y."/>
            <person name="Hase S."/>
            <person name="Sato K."/>
            <person name="Oba Y."/>
            <person name="Sakakibara Y."/>
        </authorList>
    </citation>
    <scope>NUCLEOTIDE SEQUENCE</scope>
</reference>
<accession>A0ABQ0LR75</accession>
<dbReference type="Gene3D" id="1.20.1250.20">
    <property type="entry name" value="MFS general substrate transporter like domains"/>
    <property type="match status" value="1"/>
</dbReference>
<evidence type="ECO:0000256" key="3">
    <source>
        <dbReference type="ARBA" id="ARBA00022989"/>
    </source>
</evidence>
<feature type="transmembrane region" description="Helical" evidence="5">
    <location>
        <begin position="501"/>
        <end position="520"/>
    </location>
</feature>
<feature type="transmembrane region" description="Helical" evidence="5">
    <location>
        <begin position="250"/>
        <end position="271"/>
    </location>
</feature>
<dbReference type="SUPFAM" id="SSF103473">
    <property type="entry name" value="MFS general substrate transporter"/>
    <property type="match status" value="2"/>
</dbReference>
<keyword evidence="2 5" id="KW-0812">Transmembrane</keyword>
<keyword evidence="3 5" id="KW-1133">Transmembrane helix</keyword>
<dbReference type="Proteomes" id="UP000815677">
    <property type="component" value="Unassembled WGS sequence"/>
</dbReference>
<evidence type="ECO:0000313" key="6">
    <source>
        <dbReference type="EMBL" id="GAT53109.1"/>
    </source>
</evidence>
<protein>
    <submittedName>
        <fullName evidence="6">MFS general substrate transporter</fullName>
    </submittedName>
</protein>
<feature type="transmembrane region" description="Helical" evidence="5">
    <location>
        <begin position="355"/>
        <end position="377"/>
    </location>
</feature>
<feature type="transmembrane region" description="Helical" evidence="5">
    <location>
        <begin position="152"/>
        <end position="172"/>
    </location>
</feature>
<sequence>MDDGDPEADPLLAPDESPPRTRFSPISLVIPIAMVCRLATRLPSTTTFRIIEQLLCRFYYSTNDPSQLPPSGRIPSHLCAVPEVKQWYASTMTILALSDGIGRIPNDLCAVPEVKQWYASTMTILALSDGIGSIVAYTLLSFISSRTGRKPAILFVVAAGLVANVAIIAFKLGESQSLYLQAALMILWMLFNSFSQPLIMVFATNMYLVDLVEVEQRTATLSSLWGWSTLGSALSFAIGGTITTTSDKDLPVYFVSGTIWVVLFLYIILLLPESFPKYKRDQELAAATNSGGLGSLLEPLVQLLPRRDPEAGVKQWRLAICALHVLLVDLGGAYSITALIVYLTGVERYTPQEMGYVLTTLTFVGAAVLTLVVPRLVAVLRRRYSISGATAKSARDRVDIHLIFLAWCIDAMGFIVLGLVSGRVAQLGAVVVIGCGAPRAPILRSLVASSASSTAGVGAVDPLVQGQTLAAVEMVAGLGKLLSPLLMGGILSSSVSTMPTLVFYVQAAIVVSGASVLFAIKDV</sequence>
<proteinExistence type="predicted"/>
<organism evidence="6 7">
    <name type="scientific">Mycena chlorophos</name>
    <name type="common">Agaric fungus</name>
    <name type="synonym">Agaricus chlorophos</name>
    <dbReference type="NCBI Taxonomy" id="658473"/>
    <lineage>
        <taxon>Eukaryota</taxon>
        <taxon>Fungi</taxon>
        <taxon>Dikarya</taxon>
        <taxon>Basidiomycota</taxon>
        <taxon>Agaricomycotina</taxon>
        <taxon>Agaricomycetes</taxon>
        <taxon>Agaricomycetidae</taxon>
        <taxon>Agaricales</taxon>
        <taxon>Marasmiineae</taxon>
        <taxon>Mycenaceae</taxon>
        <taxon>Mycena</taxon>
    </lineage>
</organism>
<dbReference type="Pfam" id="PF07690">
    <property type="entry name" value="MFS_1"/>
    <property type="match status" value="1"/>
</dbReference>
<evidence type="ECO:0000256" key="4">
    <source>
        <dbReference type="ARBA" id="ARBA00023136"/>
    </source>
</evidence>
<keyword evidence="7" id="KW-1185">Reference proteome</keyword>
<name>A0ABQ0LR75_MYCCL</name>
<dbReference type="EMBL" id="DF848172">
    <property type="protein sequence ID" value="GAT53109.1"/>
    <property type="molecule type" value="Genomic_DNA"/>
</dbReference>
<dbReference type="InterPro" id="IPR036259">
    <property type="entry name" value="MFS_trans_sf"/>
</dbReference>
<feature type="transmembrane region" description="Helical" evidence="5">
    <location>
        <begin position="224"/>
        <end position="244"/>
    </location>
</feature>
<evidence type="ECO:0000256" key="2">
    <source>
        <dbReference type="ARBA" id="ARBA00022692"/>
    </source>
</evidence>
<dbReference type="PANTHER" id="PTHR23507:SF1">
    <property type="entry name" value="FI18259P1-RELATED"/>
    <property type="match status" value="1"/>
</dbReference>
<gene>
    <name evidence="6" type="ORF">MCHLO_10104</name>
</gene>
<dbReference type="PANTHER" id="PTHR23507">
    <property type="entry name" value="ZGC:174356"/>
    <property type="match status" value="1"/>
</dbReference>
<feature type="transmembrane region" description="Helical" evidence="5">
    <location>
        <begin position="398"/>
        <end position="420"/>
    </location>
</feature>
<comment type="subcellular location">
    <subcellularLocation>
        <location evidence="1">Membrane</location>
        <topology evidence="1">Multi-pass membrane protein</topology>
    </subcellularLocation>
</comment>
<evidence type="ECO:0000313" key="7">
    <source>
        <dbReference type="Proteomes" id="UP000815677"/>
    </source>
</evidence>
<feature type="transmembrane region" description="Helical" evidence="5">
    <location>
        <begin position="178"/>
        <end position="203"/>
    </location>
</feature>
<dbReference type="InterPro" id="IPR011701">
    <property type="entry name" value="MFS"/>
</dbReference>
<keyword evidence="4 5" id="KW-0472">Membrane</keyword>
<feature type="transmembrane region" description="Helical" evidence="5">
    <location>
        <begin position="117"/>
        <end position="140"/>
    </location>
</feature>
<evidence type="ECO:0000256" key="5">
    <source>
        <dbReference type="SAM" id="Phobius"/>
    </source>
</evidence>
<evidence type="ECO:0000256" key="1">
    <source>
        <dbReference type="ARBA" id="ARBA00004141"/>
    </source>
</evidence>